<dbReference type="GO" id="GO:0006874">
    <property type="term" value="P:intracellular calcium ion homeostasis"/>
    <property type="evidence" value="ECO:0007669"/>
    <property type="project" value="TreeGrafter"/>
</dbReference>
<organism evidence="7 8">
    <name type="scientific">SAR86 cluster bacterium BACL1 MAG-120920-bin57</name>
    <dbReference type="NCBI Taxonomy" id="1655571"/>
    <lineage>
        <taxon>Bacteria</taxon>
        <taxon>Pseudomonadati</taxon>
        <taxon>Pseudomonadota</taxon>
        <taxon>Gammaproteobacteria</taxon>
        <taxon>SAR86 cluster</taxon>
    </lineage>
</organism>
<feature type="transmembrane region" description="Helical" evidence="5">
    <location>
        <begin position="70"/>
        <end position="95"/>
    </location>
</feature>
<feature type="transmembrane region" description="Helical" evidence="5">
    <location>
        <begin position="197"/>
        <end position="220"/>
    </location>
</feature>
<evidence type="ECO:0000256" key="5">
    <source>
        <dbReference type="SAM" id="Phobius"/>
    </source>
</evidence>
<proteinExistence type="predicted"/>
<feature type="domain" description="Sodium/calcium exchanger membrane region" evidence="6">
    <location>
        <begin position="163"/>
        <end position="309"/>
    </location>
</feature>
<evidence type="ECO:0000256" key="2">
    <source>
        <dbReference type="ARBA" id="ARBA00022692"/>
    </source>
</evidence>
<evidence type="ECO:0000256" key="3">
    <source>
        <dbReference type="ARBA" id="ARBA00022989"/>
    </source>
</evidence>
<keyword evidence="4 5" id="KW-0472">Membrane</keyword>
<dbReference type="InterPro" id="IPR004481">
    <property type="entry name" value="K/Na/Ca-exchanger"/>
</dbReference>
<feature type="transmembrane region" description="Helical" evidence="5">
    <location>
        <begin position="37"/>
        <end position="64"/>
    </location>
</feature>
<accession>A0A0R2Q089</accession>
<dbReference type="NCBIfam" id="TIGR00367">
    <property type="entry name" value="calcium/sodium antiporter"/>
    <property type="match status" value="1"/>
</dbReference>
<feature type="transmembrane region" description="Helical" evidence="5">
    <location>
        <begin position="232"/>
        <end position="252"/>
    </location>
</feature>
<feature type="transmembrane region" description="Helical" evidence="5">
    <location>
        <begin position="289"/>
        <end position="308"/>
    </location>
</feature>
<dbReference type="GO" id="GO:0005886">
    <property type="term" value="C:plasma membrane"/>
    <property type="evidence" value="ECO:0007669"/>
    <property type="project" value="TreeGrafter"/>
</dbReference>
<feature type="transmembrane region" description="Helical" evidence="5">
    <location>
        <begin position="126"/>
        <end position="144"/>
    </location>
</feature>
<keyword evidence="2 5" id="KW-0812">Transmembrane</keyword>
<dbReference type="Pfam" id="PF01699">
    <property type="entry name" value="Na_Ca_ex"/>
    <property type="match status" value="2"/>
</dbReference>
<feature type="transmembrane region" description="Helical" evidence="5">
    <location>
        <begin position="102"/>
        <end position="120"/>
    </location>
</feature>
<dbReference type="GO" id="GO:0008273">
    <property type="term" value="F:calcium, potassium:sodium antiporter activity"/>
    <property type="evidence" value="ECO:0007669"/>
    <property type="project" value="TreeGrafter"/>
</dbReference>
<keyword evidence="3 5" id="KW-1133">Transmembrane helix</keyword>
<evidence type="ECO:0000313" key="7">
    <source>
        <dbReference type="EMBL" id="KRO41226.1"/>
    </source>
</evidence>
<sequence>MELATNITLLLAGISILVWGANKFVDHASILAKHLGISDLVIGLTLIAFGTSAPEIFVGISAVLNGNDDIALGTAIGSNISNIALIFGIACVYFNVSLQTQLWNLLPFGLSVALLGFTLIDGSISVDESLGFVGVLMLFMFMLMKTDGMTGEESSDAPEFRKSLFLSMIGLLGLIAGAHIAIIYAENTALLLGIPELIIGLTIIALGTSLPELAATIAALTKGKQQMVVGNIIGSNVFNLVFIIPIIGFFGSAPLNPMVMQRDFYILAALSAVLIVLVFALTKFKFKRALFVAAGIALVGSYILYIGLLSGVV</sequence>
<evidence type="ECO:0000259" key="6">
    <source>
        <dbReference type="Pfam" id="PF01699"/>
    </source>
</evidence>
<comment type="subcellular location">
    <subcellularLocation>
        <location evidence="1">Membrane</location>
        <topology evidence="1">Multi-pass membrane protein</topology>
    </subcellularLocation>
</comment>
<gene>
    <name evidence="7" type="ORF">ABR63_01820</name>
</gene>
<dbReference type="PANTHER" id="PTHR10846">
    <property type="entry name" value="SODIUM/POTASSIUM/CALCIUM EXCHANGER"/>
    <property type="match status" value="1"/>
</dbReference>
<feature type="domain" description="Sodium/calcium exchanger membrane region" evidence="6">
    <location>
        <begin position="7"/>
        <end position="144"/>
    </location>
</feature>
<dbReference type="InterPro" id="IPR044880">
    <property type="entry name" value="NCX_ion-bd_dom_sf"/>
</dbReference>
<evidence type="ECO:0000256" key="1">
    <source>
        <dbReference type="ARBA" id="ARBA00004141"/>
    </source>
</evidence>
<feature type="transmembrane region" description="Helical" evidence="5">
    <location>
        <begin position="6"/>
        <end position="25"/>
    </location>
</feature>
<comment type="caution">
    <text evidence="7">The sequence shown here is derived from an EMBL/GenBank/DDBJ whole genome shotgun (WGS) entry which is preliminary data.</text>
</comment>
<dbReference type="GO" id="GO:0005262">
    <property type="term" value="F:calcium channel activity"/>
    <property type="evidence" value="ECO:0007669"/>
    <property type="project" value="TreeGrafter"/>
</dbReference>
<evidence type="ECO:0000256" key="4">
    <source>
        <dbReference type="ARBA" id="ARBA00023136"/>
    </source>
</evidence>
<reference evidence="8" key="1">
    <citation type="submission" date="2015-10" db="EMBL/GenBank/DDBJ databases">
        <title>Metagenome-Assembled Genomes uncover a global brackish microbiome.</title>
        <authorList>
            <person name="Hugerth L.W."/>
            <person name="Larsson J."/>
            <person name="Alneberg J."/>
            <person name="Lindh M.V."/>
            <person name="Legrand C."/>
            <person name="Pinhassi J."/>
            <person name="Andersson A."/>
        </authorList>
    </citation>
    <scope>NUCLEOTIDE SEQUENCE [LARGE SCALE GENOMIC DNA]</scope>
</reference>
<dbReference type="Proteomes" id="UP000050874">
    <property type="component" value="Unassembled WGS sequence"/>
</dbReference>
<dbReference type="EMBL" id="LIAV01000016">
    <property type="protein sequence ID" value="KRO41226.1"/>
    <property type="molecule type" value="Genomic_DNA"/>
</dbReference>
<dbReference type="Gene3D" id="1.20.1420.30">
    <property type="entry name" value="NCX, central ion-binding region"/>
    <property type="match status" value="1"/>
</dbReference>
<protein>
    <submittedName>
        <fullName evidence="7">Calcium:sodium antiporter</fullName>
    </submittedName>
</protein>
<feature type="transmembrane region" description="Helical" evidence="5">
    <location>
        <begin position="164"/>
        <end position="185"/>
    </location>
</feature>
<dbReference type="AlphaFoldDB" id="A0A0R2Q089"/>
<name>A0A0R2Q089_9GAMM</name>
<dbReference type="PANTHER" id="PTHR10846:SF8">
    <property type="entry name" value="INNER MEMBRANE PROTEIN YRBG"/>
    <property type="match status" value="1"/>
</dbReference>
<feature type="transmembrane region" description="Helical" evidence="5">
    <location>
        <begin position="264"/>
        <end position="282"/>
    </location>
</feature>
<evidence type="ECO:0000313" key="8">
    <source>
        <dbReference type="Proteomes" id="UP000050874"/>
    </source>
</evidence>
<dbReference type="InterPro" id="IPR004837">
    <property type="entry name" value="NaCa_Exmemb"/>
</dbReference>